<gene>
    <name evidence="4" type="ORF">CBF32_10040</name>
</gene>
<dbReference type="OrthoDB" id="9789133at2"/>
<dbReference type="Proteomes" id="UP000288197">
    <property type="component" value="Unassembled WGS sequence"/>
</dbReference>
<reference evidence="4 5" key="1">
    <citation type="submission" date="2017-05" db="EMBL/GenBank/DDBJ databases">
        <title>Vagococcus spp. assemblies.</title>
        <authorList>
            <person name="Gulvik C.A."/>
        </authorList>
    </citation>
    <scope>NUCLEOTIDE SEQUENCE [LARGE SCALE GENOMIC DNA]</scope>
    <source>
        <strain evidence="4 5">NCFB 2497</strain>
    </source>
</reference>
<dbReference type="AlphaFoldDB" id="A0A369AVU9"/>
<dbReference type="Gene3D" id="3.60.15.10">
    <property type="entry name" value="Ribonuclease Z/Hydroxyacylglutathione hydrolase-like"/>
    <property type="match status" value="1"/>
</dbReference>
<dbReference type="InterPro" id="IPR050114">
    <property type="entry name" value="UPF0173_UPF0282_UlaG_hydrolase"/>
</dbReference>
<evidence type="ECO:0000259" key="3">
    <source>
        <dbReference type="SMART" id="SM00849"/>
    </source>
</evidence>
<dbReference type="EMBL" id="NGJX01000010">
    <property type="protein sequence ID" value="RSU00939.1"/>
    <property type="molecule type" value="Genomic_DNA"/>
</dbReference>
<organism evidence="4 5">
    <name type="scientific">Vagococcus fluvialis</name>
    <dbReference type="NCBI Taxonomy" id="2738"/>
    <lineage>
        <taxon>Bacteria</taxon>
        <taxon>Bacillati</taxon>
        <taxon>Bacillota</taxon>
        <taxon>Bacilli</taxon>
        <taxon>Lactobacillales</taxon>
        <taxon>Enterococcaceae</taxon>
        <taxon>Vagococcus</taxon>
    </lineage>
</organism>
<comment type="similarity">
    <text evidence="2">Belongs to the UPF0173 family.</text>
</comment>
<dbReference type="HAMAP" id="MF_00457">
    <property type="entry name" value="UPF0173"/>
    <property type="match status" value="1"/>
</dbReference>
<evidence type="ECO:0000313" key="5">
    <source>
        <dbReference type="Proteomes" id="UP000288197"/>
    </source>
</evidence>
<dbReference type="PANTHER" id="PTHR43546:SF3">
    <property type="entry name" value="UPF0173 METAL-DEPENDENT HYDROLASE MJ1163"/>
    <property type="match status" value="1"/>
</dbReference>
<evidence type="ECO:0000256" key="1">
    <source>
        <dbReference type="ARBA" id="ARBA00022801"/>
    </source>
</evidence>
<dbReference type="GeneID" id="63147002"/>
<name>A0A369AVU9_9ENTE</name>
<evidence type="ECO:0000256" key="2">
    <source>
        <dbReference type="HAMAP-Rule" id="MF_00457"/>
    </source>
</evidence>
<dbReference type="NCBIfam" id="NF001911">
    <property type="entry name" value="PRK00685.1"/>
    <property type="match status" value="1"/>
</dbReference>
<dbReference type="PANTHER" id="PTHR43546">
    <property type="entry name" value="UPF0173 METAL-DEPENDENT HYDROLASE MJ1163-RELATED"/>
    <property type="match status" value="1"/>
</dbReference>
<protein>
    <recommendedName>
        <fullName evidence="2">UPF0173 metal-dependent hydrolase CBF32_10040</fullName>
    </recommendedName>
</protein>
<dbReference type="SMART" id="SM00849">
    <property type="entry name" value="Lactamase_B"/>
    <property type="match status" value="1"/>
</dbReference>
<comment type="caution">
    <text evidence="4">The sequence shown here is derived from an EMBL/GenBank/DDBJ whole genome shotgun (WGS) entry which is preliminary data.</text>
</comment>
<keyword evidence="5" id="KW-1185">Reference proteome</keyword>
<dbReference type="InterPro" id="IPR022877">
    <property type="entry name" value="UPF0173"/>
</dbReference>
<feature type="domain" description="Metallo-beta-lactamase" evidence="3">
    <location>
        <begin position="7"/>
        <end position="193"/>
    </location>
</feature>
<dbReference type="InterPro" id="IPR001279">
    <property type="entry name" value="Metallo-B-lactamas"/>
</dbReference>
<sequence>MKITYHGHSVVAIETKSGIKILIDPFIKGNPLCDIQVDEVEVDYILVTHGHNDHLGDAVEIAKRCGSTIISCPEIIHFVEQYGVKKTHGMNIGGSFEFPFGKVKMVYAQHSSGYELGETTLYMGNPAGFVLSIEDKHLYHAGDTAYFSDMRLISEDFDLDIAFLPIGDNFTMGIKDAVKASKLLKAHLNIPIHFNTFPVINQNPKEFVELLENDTGKVMSVGSSFEI</sequence>
<dbReference type="InterPro" id="IPR036866">
    <property type="entry name" value="RibonucZ/Hydroxyglut_hydro"/>
</dbReference>
<accession>A0A369AVU9</accession>
<proteinExistence type="inferred from homology"/>
<dbReference type="Pfam" id="PF12706">
    <property type="entry name" value="Lactamase_B_2"/>
    <property type="match status" value="1"/>
</dbReference>
<dbReference type="RefSeq" id="WP_114290109.1">
    <property type="nucleotide sequence ID" value="NZ_CP081461.1"/>
</dbReference>
<dbReference type="GO" id="GO:0016787">
    <property type="term" value="F:hydrolase activity"/>
    <property type="evidence" value="ECO:0007669"/>
    <property type="project" value="UniProtKB-UniRule"/>
</dbReference>
<evidence type="ECO:0000313" key="4">
    <source>
        <dbReference type="EMBL" id="RSU00939.1"/>
    </source>
</evidence>
<dbReference type="SUPFAM" id="SSF56281">
    <property type="entry name" value="Metallo-hydrolase/oxidoreductase"/>
    <property type="match status" value="1"/>
</dbReference>
<keyword evidence="1 2" id="KW-0378">Hydrolase</keyword>